<accession>E1QYT3</accession>
<dbReference type="RefSeq" id="WP_013251299.1">
    <property type="nucleotide sequence ID" value="NC_014363.1"/>
</dbReference>
<dbReference type="SMART" id="SM00345">
    <property type="entry name" value="HTH_GNTR"/>
    <property type="match status" value="1"/>
</dbReference>
<keyword evidence="2" id="KW-0238">DNA-binding</keyword>
<dbReference type="PROSITE" id="PS50949">
    <property type="entry name" value="HTH_GNTR"/>
    <property type="match status" value="1"/>
</dbReference>
<dbReference type="InterPro" id="IPR050679">
    <property type="entry name" value="Bact_HTH_transcr_reg"/>
</dbReference>
<dbReference type="Gene3D" id="3.40.1410.10">
    <property type="entry name" value="Chorismate lyase-like"/>
    <property type="match status" value="1"/>
</dbReference>
<dbReference type="GeneID" id="78511876"/>
<dbReference type="PANTHER" id="PTHR44846">
    <property type="entry name" value="MANNOSYL-D-GLYCERATE TRANSPORT/METABOLISM SYSTEM REPRESSOR MNGR-RELATED"/>
    <property type="match status" value="1"/>
</dbReference>
<dbReference type="KEGG" id="ols:Olsu_0426"/>
<dbReference type="InterPro" id="IPR036388">
    <property type="entry name" value="WH-like_DNA-bd_sf"/>
</dbReference>
<evidence type="ECO:0000313" key="5">
    <source>
        <dbReference type="EMBL" id="ADK67547.1"/>
    </source>
</evidence>
<keyword evidence="6" id="KW-1185">Reference proteome</keyword>
<dbReference type="SUPFAM" id="SSF64288">
    <property type="entry name" value="Chorismate lyase-like"/>
    <property type="match status" value="1"/>
</dbReference>
<dbReference type="Gene3D" id="1.10.10.10">
    <property type="entry name" value="Winged helix-like DNA-binding domain superfamily/Winged helix DNA-binding domain"/>
    <property type="match status" value="1"/>
</dbReference>
<dbReference type="EMBL" id="CP002106">
    <property type="protein sequence ID" value="ADK67547.1"/>
    <property type="molecule type" value="Genomic_DNA"/>
</dbReference>
<feature type="domain" description="HTH gntR-type" evidence="4">
    <location>
        <begin position="1"/>
        <end position="69"/>
    </location>
</feature>
<name>E1QYT3_OLSUV</name>
<keyword evidence="3" id="KW-0804">Transcription</keyword>
<keyword evidence="1" id="KW-0805">Transcription regulation</keyword>
<dbReference type="PATRIC" id="fig|633147.7.peg.1134"/>
<gene>
    <name evidence="5" type="ordered locus">Olsu_0426</name>
</gene>
<dbReference type="HOGENOM" id="CLU_063236_4_2_11"/>
<evidence type="ECO:0000256" key="2">
    <source>
        <dbReference type="ARBA" id="ARBA00023125"/>
    </source>
</evidence>
<sequence length="234" mass="26378">MALHNEIRDDIYGKISDGTYREGDSIPSEIDLASSYGVSRSTIRQALQALVHEGYLERRKRRGTIVTRPKVDQFAAMGIRSFEEEQANVGRKIRTTVINFKRQRANAEVARALELSAAAEVWHLVRLRYVDDRANVFVESYVPCELYPGFDEYDFATTRLYGAMADKGRPVVRAHRRLGVIKADSAMGALLDVSARDPLILMHTVGRDEDGNAVEYSVATYRGENNVFEFDVAK</sequence>
<dbReference type="OrthoDB" id="3174122at2"/>
<dbReference type="PANTHER" id="PTHR44846:SF1">
    <property type="entry name" value="MANNOSYL-D-GLYCERATE TRANSPORT_METABOLISM SYSTEM REPRESSOR MNGR-RELATED"/>
    <property type="match status" value="1"/>
</dbReference>
<dbReference type="AlphaFoldDB" id="E1QYT3"/>
<dbReference type="PRINTS" id="PR00035">
    <property type="entry name" value="HTHGNTR"/>
</dbReference>
<dbReference type="Pfam" id="PF07702">
    <property type="entry name" value="UTRA"/>
    <property type="match status" value="1"/>
</dbReference>
<reference evidence="5 6" key="1">
    <citation type="journal article" date="2010" name="Stand. Genomic Sci.">
        <title>Complete genome sequence of Olsenella uli type strain (VPI D76D-27C).</title>
        <authorList>
            <person name="Goker M."/>
            <person name="Held B."/>
            <person name="Lucas S."/>
            <person name="Nolan M."/>
            <person name="Yasawong M."/>
            <person name="Glavina Del Rio T."/>
            <person name="Tice H."/>
            <person name="Cheng J.F."/>
            <person name="Bruce D."/>
            <person name="Detter J.C."/>
            <person name="Tapia R."/>
            <person name="Han C."/>
            <person name="Goodwin L."/>
            <person name="Pitluck S."/>
            <person name="Liolios K."/>
            <person name="Ivanova N."/>
            <person name="Mavromatis K."/>
            <person name="Mikhailova N."/>
            <person name="Pati A."/>
            <person name="Chen A."/>
            <person name="Palaniappan K."/>
            <person name="Land M."/>
            <person name="Hauser L."/>
            <person name="Chang Y.J."/>
            <person name="Jeffries C.D."/>
            <person name="Rohde M."/>
            <person name="Sikorski J."/>
            <person name="Pukall R."/>
            <person name="Woyke T."/>
            <person name="Bristow J."/>
            <person name="Eisen J.A."/>
            <person name="Markowitz V."/>
            <person name="Hugenholtz P."/>
            <person name="Kyrpides N.C."/>
            <person name="Klenk H.P."/>
            <person name="Lapidus A."/>
        </authorList>
    </citation>
    <scope>NUCLEOTIDE SEQUENCE [LARGE SCALE GENOMIC DNA]</scope>
    <source>
        <strain evidence="6">ATCC 49627 / DSM 7084 / CIP 109912 / JCM 12494 / NCIMB 702895 / VPI D76D-27C</strain>
    </source>
</reference>
<dbReference type="SUPFAM" id="SSF46785">
    <property type="entry name" value="Winged helix' DNA-binding domain"/>
    <property type="match status" value="1"/>
</dbReference>
<evidence type="ECO:0000313" key="6">
    <source>
        <dbReference type="Proteomes" id="UP000000333"/>
    </source>
</evidence>
<dbReference type="GO" id="GO:0003700">
    <property type="term" value="F:DNA-binding transcription factor activity"/>
    <property type="evidence" value="ECO:0007669"/>
    <property type="project" value="InterPro"/>
</dbReference>
<evidence type="ECO:0000256" key="1">
    <source>
        <dbReference type="ARBA" id="ARBA00023015"/>
    </source>
</evidence>
<evidence type="ECO:0000259" key="4">
    <source>
        <dbReference type="PROSITE" id="PS50949"/>
    </source>
</evidence>
<dbReference type="Proteomes" id="UP000000333">
    <property type="component" value="Chromosome"/>
</dbReference>
<dbReference type="GO" id="GO:0003677">
    <property type="term" value="F:DNA binding"/>
    <property type="evidence" value="ECO:0007669"/>
    <property type="project" value="UniProtKB-KW"/>
</dbReference>
<organism evidence="5 6">
    <name type="scientific">Olsenella uli (strain ATCC 49627 / DSM 7084 / CCUG 31166 / CIP 109912 / JCM 12494 / LMG 11480 / NCIMB 702895 / VPI D76D-27C)</name>
    <name type="common">Lactobacillus uli</name>
    <dbReference type="NCBI Taxonomy" id="633147"/>
    <lineage>
        <taxon>Bacteria</taxon>
        <taxon>Bacillati</taxon>
        <taxon>Actinomycetota</taxon>
        <taxon>Coriobacteriia</taxon>
        <taxon>Coriobacteriales</taxon>
        <taxon>Atopobiaceae</taxon>
        <taxon>Olsenella</taxon>
    </lineage>
</organism>
<dbReference type="GO" id="GO:0045892">
    <property type="term" value="P:negative regulation of DNA-templated transcription"/>
    <property type="evidence" value="ECO:0007669"/>
    <property type="project" value="TreeGrafter"/>
</dbReference>
<dbReference type="eggNOG" id="COG2188">
    <property type="taxonomic scope" value="Bacteria"/>
</dbReference>
<dbReference type="InterPro" id="IPR000524">
    <property type="entry name" value="Tscrpt_reg_HTH_GntR"/>
</dbReference>
<evidence type="ECO:0000256" key="3">
    <source>
        <dbReference type="ARBA" id="ARBA00023163"/>
    </source>
</evidence>
<dbReference type="SMART" id="SM00866">
    <property type="entry name" value="UTRA"/>
    <property type="match status" value="1"/>
</dbReference>
<proteinExistence type="predicted"/>
<protein>
    <submittedName>
        <fullName evidence="5">Transcriptional regulator, GntR family</fullName>
    </submittedName>
</protein>
<dbReference type="InterPro" id="IPR028978">
    <property type="entry name" value="Chorismate_lyase_/UTRA_dom_sf"/>
</dbReference>
<dbReference type="InterPro" id="IPR011663">
    <property type="entry name" value="UTRA"/>
</dbReference>
<dbReference type="CDD" id="cd07377">
    <property type="entry name" value="WHTH_GntR"/>
    <property type="match status" value="1"/>
</dbReference>
<dbReference type="Pfam" id="PF00392">
    <property type="entry name" value="GntR"/>
    <property type="match status" value="1"/>
</dbReference>
<dbReference type="InterPro" id="IPR036390">
    <property type="entry name" value="WH_DNA-bd_sf"/>
</dbReference>